<organism evidence="6 7">
    <name type="scientific">Rhodocollybia butyracea</name>
    <dbReference type="NCBI Taxonomy" id="206335"/>
    <lineage>
        <taxon>Eukaryota</taxon>
        <taxon>Fungi</taxon>
        <taxon>Dikarya</taxon>
        <taxon>Basidiomycota</taxon>
        <taxon>Agaricomycotina</taxon>
        <taxon>Agaricomycetes</taxon>
        <taxon>Agaricomycetidae</taxon>
        <taxon>Agaricales</taxon>
        <taxon>Marasmiineae</taxon>
        <taxon>Omphalotaceae</taxon>
        <taxon>Rhodocollybia</taxon>
    </lineage>
</organism>
<dbReference type="EMBL" id="JADNRY010000075">
    <property type="protein sequence ID" value="KAF9067322.1"/>
    <property type="molecule type" value="Genomic_DNA"/>
</dbReference>
<evidence type="ECO:0000256" key="1">
    <source>
        <dbReference type="ARBA" id="ARBA00022857"/>
    </source>
</evidence>
<evidence type="ECO:0000256" key="2">
    <source>
        <dbReference type="ARBA" id="ARBA00023002"/>
    </source>
</evidence>
<dbReference type="InterPro" id="IPR013149">
    <property type="entry name" value="ADH-like_C"/>
</dbReference>
<name>A0A9P5U617_9AGAR</name>
<dbReference type="AlphaFoldDB" id="A0A9P5U617"/>
<dbReference type="InterPro" id="IPR020843">
    <property type="entry name" value="ER"/>
</dbReference>
<dbReference type="SUPFAM" id="SSF51735">
    <property type="entry name" value="NAD(P)-binding Rossmann-fold domains"/>
    <property type="match status" value="1"/>
</dbReference>
<dbReference type="Gene3D" id="3.40.50.720">
    <property type="entry name" value="NAD(P)-binding Rossmann-like Domain"/>
    <property type="match status" value="1"/>
</dbReference>
<evidence type="ECO:0000313" key="6">
    <source>
        <dbReference type="EMBL" id="KAF9067322.1"/>
    </source>
</evidence>
<dbReference type="InterPro" id="IPR036291">
    <property type="entry name" value="NAD(P)-bd_dom_sf"/>
</dbReference>
<dbReference type="GO" id="GO:0003960">
    <property type="term" value="F:quinone reductase (NADPH) activity"/>
    <property type="evidence" value="ECO:0007669"/>
    <property type="project" value="InterPro"/>
</dbReference>
<accession>A0A9P5U617</accession>
<dbReference type="InterPro" id="IPR011032">
    <property type="entry name" value="GroES-like_sf"/>
</dbReference>
<comment type="caution">
    <text evidence="6">The sequence shown here is derived from an EMBL/GenBank/DDBJ whole genome shotgun (WGS) entry which is preliminary data.</text>
</comment>
<keyword evidence="1" id="KW-0521">NADP</keyword>
<dbReference type="PANTHER" id="PTHR48106:SF13">
    <property type="entry name" value="QUINONE OXIDOREDUCTASE-RELATED"/>
    <property type="match status" value="1"/>
</dbReference>
<proteinExistence type="predicted"/>
<keyword evidence="7" id="KW-1185">Reference proteome</keyword>
<evidence type="ECO:0000256" key="4">
    <source>
        <dbReference type="ARBA" id="ARBA00070796"/>
    </source>
</evidence>
<dbReference type="CDD" id="cd05286">
    <property type="entry name" value="QOR2"/>
    <property type="match status" value="1"/>
</dbReference>
<dbReference type="FunFam" id="3.40.50.720:FF:000053">
    <property type="entry name" value="Quinone oxidoreductase 1"/>
    <property type="match status" value="1"/>
</dbReference>
<dbReference type="InterPro" id="IPR013154">
    <property type="entry name" value="ADH-like_N"/>
</dbReference>
<dbReference type="Gene3D" id="3.90.180.10">
    <property type="entry name" value="Medium-chain alcohol dehydrogenases, catalytic domain"/>
    <property type="match status" value="1"/>
</dbReference>
<dbReference type="SMART" id="SM00829">
    <property type="entry name" value="PKS_ER"/>
    <property type="match status" value="1"/>
</dbReference>
<dbReference type="PANTHER" id="PTHR48106">
    <property type="entry name" value="QUINONE OXIDOREDUCTASE PIG3-RELATED"/>
    <property type="match status" value="1"/>
</dbReference>
<dbReference type="GO" id="GO:0070402">
    <property type="term" value="F:NADPH binding"/>
    <property type="evidence" value="ECO:0007669"/>
    <property type="project" value="TreeGrafter"/>
</dbReference>
<dbReference type="Pfam" id="PF00107">
    <property type="entry name" value="ADH_zinc_N"/>
    <property type="match status" value="1"/>
</dbReference>
<feature type="domain" description="Enoyl reductase (ER)" evidence="5">
    <location>
        <begin position="24"/>
        <end position="345"/>
    </location>
</feature>
<protein>
    <recommendedName>
        <fullName evidence="4">Probable quinone oxidoreductase</fullName>
    </recommendedName>
    <alternativeName>
        <fullName evidence="3">NADPH:quinone reductase</fullName>
    </alternativeName>
</protein>
<evidence type="ECO:0000313" key="7">
    <source>
        <dbReference type="Proteomes" id="UP000772434"/>
    </source>
</evidence>
<dbReference type="SUPFAM" id="SSF50129">
    <property type="entry name" value="GroES-like"/>
    <property type="match status" value="1"/>
</dbReference>
<dbReference type="OrthoDB" id="48317at2759"/>
<dbReference type="GO" id="GO:0005829">
    <property type="term" value="C:cytosol"/>
    <property type="evidence" value="ECO:0007669"/>
    <property type="project" value="TreeGrafter"/>
</dbReference>
<dbReference type="Proteomes" id="UP000772434">
    <property type="component" value="Unassembled WGS sequence"/>
</dbReference>
<sequence>MSPALKDGLQFPETVEAIAIAQIGDIDVLEKMTLPFPKVEPGHLVVRIEYLGVNFIDTYFRKGLYPLSHFPAVLGEEAAGTIVGLPTDLAVLEDLNFKKHAYKIGMKVAVVILGTNQTYLSIPWTRVLPITHGVSTKLAAAGVSQVATAITFLSEAYTVKAGDIVFIHTIAGGLGMIMTQLAKHLGAKVIGTTSTKEKAELAKACGADEVILYRDEDVKERVNEITGGEGVHVVYDGVGKDTFDLDFEIIRRKGTIVSVGNASGPVPPFSPLKLMPKNIKLLRPAIQNYVTTPEEASYYGNKIFQLISEGVLKINIFKEYPFTTEGARQTHRDLVSGKTTGKLVIKVTE</sequence>
<keyword evidence="2" id="KW-0560">Oxidoreductase</keyword>
<evidence type="ECO:0000259" key="5">
    <source>
        <dbReference type="SMART" id="SM00829"/>
    </source>
</evidence>
<reference evidence="6" key="1">
    <citation type="submission" date="2020-11" db="EMBL/GenBank/DDBJ databases">
        <authorList>
            <consortium name="DOE Joint Genome Institute"/>
            <person name="Ahrendt S."/>
            <person name="Riley R."/>
            <person name="Andreopoulos W."/>
            <person name="Labutti K."/>
            <person name="Pangilinan J."/>
            <person name="Ruiz-Duenas F.J."/>
            <person name="Barrasa J.M."/>
            <person name="Sanchez-Garcia M."/>
            <person name="Camarero S."/>
            <person name="Miyauchi S."/>
            <person name="Serrano A."/>
            <person name="Linde D."/>
            <person name="Babiker R."/>
            <person name="Drula E."/>
            <person name="Ayuso-Fernandez I."/>
            <person name="Pacheco R."/>
            <person name="Padilla G."/>
            <person name="Ferreira P."/>
            <person name="Barriuso J."/>
            <person name="Kellner H."/>
            <person name="Castanera R."/>
            <person name="Alfaro M."/>
            <person name="Ramirez L."/>
            <person name="Pisabarro A.G."/>
            <person name="Kuo A."/>
            <person name="Tritt A."/>
            <person name="Lipzen A."/>
            <person name="He G."/>
            <person name="Yan M."/>
            <person name="Ng V."/>
            <person name="Cullen D."/>
            <person name="Martin F."/>
            <person name="Rosso M.-N."/>
            <person name="Henrissat B."/>
            <person name="Hibbett D."/>
            <person name="Martinez A.T."/>
            <person name="Grigoriev I.V."/>
        </authorList>
    </citation>
    <scope>NUCLEOTIDE SEQUENCE</scope>
    <source>
        <strain evidence="6">AH 40177</strain>
    </source>
</reference>
<dbReference type="Pfam" id="PF08240">
    <property type="entry name" value="ADH_N"/>
    <property type="match status" value="1"/>
</dbReference>
<gene>
    <name evidence="6" type="ORF">BDP27DRAFT_1365014</name>
</gene>
<evidence type="ECO:0000256" key="3">
    <source>
        <dbReference type="ARBA" id="ARBA00043088"/>
    </source>
</evidence>
<dbReference type="GO" id="GO:0035925">
    <property type="term" value="F:mRNA 3'-UTR AU-rich region binding"/>
    <property type="evidence" value="ECO:0007669"/>
    <property type="project" value="TreeGrafter"/>
</dbReference>
<dbReference type="InterPro" id="IPR047618">
    <property type="entry name" value="QOR-like"/>
</dbReference>